<accession>A0A1R3JIU5</accession>
<protein>
    <submittedName>
        <fullName evidence="2">Uncharacterized protein</fullName>
    </submittedName>
</protein>
<feature type="compositionally biased region" description="Polar residues" evidence="1">
    <location>
        <begin position="20"/>
        <end position="29"/>
    </location>
</feature>
<sequence length="29" mass="3160">MSSLTSHYEGKPVADMPAKAQSQRAKLKV</sequence>
<dbReference type="Proteomes" id="UP000188268">
    <property type="component" value="Unassembled WGS sequence"/>
</dbReference>
<dbReference type="Gramene" id="OMO94733">
    <property type="protein sequence ID" value="OMO94733"/>
    <property type="gene ID" value="CCACVL1_05851"/>
</dbReference>
<evidence type="ECO:0000256" key="1">
    <source>
        <dbReference type="SAM" id="MobiDB-lite"/>
    </source>
</evidence>
<evidence type="ECO:0000313" key="2">
    <source>
        <dbReference type="EMBL" id="OMO94733.1"/>
    </source>
</evidence>
<name>A0A1R3JIU5_COCAP</name>
<keyword evidence="3" id="KW-1185">Reference proteome</keyword>
<proteinExistence type="predicted"/>
<gene>
    <name evidence="2" type="ORF">CCACVL1_05851</name>
</gene>
<evidence type="ECO:0000313" key="3">
    <source>
        <dbReference type="Proteomes" id="UP000188268"/>
    </source>
</evidence>
<feature type="region of interest" description="Disordered" evidence="1">
    <location>
        <begin position="1"/>
        <end position="29"/>
    </location>
</feature>
<reference evidence="2 3" key="1">
    <citation type="submission" date="2013-09" db="EMBL/GenBank/DDBJ databases">
        <title>Corchorus capsularis genome sequencing.</title>
        <authorList>
            <person name="Alam M."/>
            <person name="Haque M.S."/>
            <person name="Islam M.S."/>
            <person name="Emdad E.M."/>
            <person name="Islam M.M."/>
            <person name="Ahmed B."/>
            <person name="Halim A."/>
            <person name="Hossen Q.M.M."/>
            <person name="Hossain M.Z."/>
            <person name="Ahmed R."/>
            <person name="Khan M.M."/>
            <person name="Islam R."/>
            <person name="Rashid M.M."/>
            <person name="Khan S.A."/>
            <person name="Rahman M.S."/>
            <person name="Alam M."/>
        </authorList>
    </citation>
    <scope>NUCLEOTIDE SEQUENCE [LARGE SCALE GENOMIC DNA]</scope>
    <source>
        <strain evidence="3">cv. CVL-1</strain>
        <tissue evidence="2">Whole seedling</tissue>
    </source>
</reference>
<organism evidence="2 3">
    <name type="scientific">Corchorus capsularis</name>
    <name type="common">Jute</name>
    <dbReference type="NCBI Taxonomy" id="210143"/>
    <lineage>
        <taxon>Eukaryota</taxon>
        <taxon>Viridiplantae</taxon>
        <taxon>Streptophyta</taxon>
        <taxon>Embryophyta</taxon>
        <taxon>Tracheophyta</taxon>
        <taxon>Spermatophyta</taxon>
        <taxon>Magnoliopsida</taxon>
        <taxon>eudicotyledons</taxon>
        <taxon>Gunneridae</taxon>
        <taxon>Pentapetalae</taxon>
        <taxon>rosids</taxon>
        <taxon>malvids</taxon>
        <taxon>Malvales</taxon>
        <taxon>Malvaceae</taxon>
        <taxon>Grewioideae</taxon>
        <taxon>Apeibeae</taxon>
        <taxon>Corchorus</taxon>
    </lineage>
</organism>
<dbReference type="EMBL" id="AWWV01007787">
    <property type="protein sequence ID" value="OMO94733.1"/>
    <property type="molecule type" value="Genomic_DNA"/>
</dbReference>
<comment type="caution">
    <text evidence="2">The sequence shown here is derived from an EMBL/GenBank/DDBJ whole genome shotgun (WGS) entry which is preliminary data.</text>
</comment>
<dbReference type="AlphaFoldDB" id="A0A1R3JIU5"/>